<proteinExistence type="predicted"/>
<sequence length="134" mass="15844">MIVFRTLDVIFVIIMIFMAAITYKVKYDAQKQIGEVLRIEHEIAVEKNTVKLLRAEWATMIEPSRMEILAERYKKELNLEIIQPRQVVELEDIPVRLHDPIEELIKQHDFEKNKPFFANNRIPPMNGVVQKGMR</sequence>
<dbReference type="PATRIC" id="fig|1293911.3.peg.1040"/>
<comment type="caution">
    <text evidence="2">The sequence shown here is derived from an EMBL/GenBank/DDBJ whole genome shotgun (WGS) entry which is preliminary data.</text>
</comment>
<dbReference type="HOGENOM" id="CLU_144121_1_0_5"/>
<dbReference type="STRING" id="1293911.H710_01008"/>
<feature type="transmembrane region" description="Helical" evidence="1">
    <location>
        <begin position="6"/>
        <end position="23"/>
    </location>
</feature>
<keyword evidence="1" id="KW-0472">Membrane</keyword>
<dbReference type="AlphaFoldDB" id="A0A072RCP4"/>
<keyword evidence="1" id="KW-1133">Transmembrane helix</keyword>
<reference evidence="2 3" key="1">
    <citation type="submission" date="2013-04" db="EMBL/GenBank/DDBJ databases">
        <title>The Genome Sequence of Bartonella bacilliformis Ver097.</title>
        <authorList>
            <consortium name="The Broad Institute Genomics Platform"/>
            <consortium name="The Broad Institute Genome Sequencing Center for Infectious Disease"/>
            <person name="Feldgarden M."/>
            <person name="Kirby J."/>
            <person name="Birtles R."/>
            <person name="Dasch G."/>
            <person name="Hendrix L."/>
            <person name="Koehler J."/>
            <person name="Walker B."/>
            <person name="Young S.K."/>
            <person name="Zeng Q."/>
            <person name="Gargeya S."/>
            <person name="Fitzgerald M."/>
            <person name="Haas B."/>
            <person name="Abouelleil A."/>
            <person name="Allen A.W."/>
            <person name="Alvarado L."/>
            <person name="Arachchi H.M."/>
            <person name="Berlin A.M."/>
            <person name="Chapman S.B."/>
            <person name="Gainer-Dewar J."/>
            <person name="Goldberg J."/>
            <person name="Griggs A."/>
            <person name="Gujja S."/>
            <person name="Hansen M."/>
            <person name="Howarth C."/>
            <person name="Imamovic A."/>
            <person name="Ireland A."/>
            <person name="Larimer J."/>
            <person name="McCowan C."/>
            <person name="Murphy C."/>
            <person name="Pearson M."/>
            <person name="Poon T.W."/>
            <person name="Priest M."/>
            <person name="Roberts A."/>
            <person name="Saif S."/>
            <person name="Shea T."/>
            <person name="Sisk P."/>
            <person name="Sykes S."/>
            <person name="Wortman J."/>
            <person name="Nusbaum C."/>
            <person name="Birren B."/>
        </authorList>
    </citation>
    <scope>NUCLEOTIDE SEQUENCE [LARGE SCALE GENOMIC DNA]</scope>
    <source>
        <strain evidence="2 3">Ver097</strain>
    </source>
</reference>
<dbReference type="Proteomes" id="UP000031740">
    <property type="component" value="Unassembled WGS sequence"/>
</dbReference>
<evidence type="ECO:0000313" key="3">
    <source>
        <dbReference type="Proteomes" id="UP000031740"/>
    </source>
</evidence>
<protein>
    <recommendedName>
        <fullName evidence="4">Cell division protein FtsL</fullName>
    </recommendedName>
</protein>
<gene>
    <name evidence="2" type="ORF">H710_01008</name>
</gene>
<evidence type="ECO:0000313" key="2">
    <source>
        <dbReference type="EMBL" id="KEG19229.1"/>
    </source>
</evidence>
<accession>A0A072RCP4</accession>
<dbReference type="EMBL" id="ASIV01000006">
    <property type="protein sequence ID" value="KEG19229.1"/>
    <property type="molecule type" value="Genomic_DNA"/>
</dbReference>
<keyword evidence="1" id="KW-0812">Transmembrane</keyword>
<dbReference type="RefSeq" id="WP_041849728.1">
    <property type="nucleotide sequence ID" value="NZ_KL503805.1"/>
</dbReference>
<organism evidence="2 3">
    <name type="scientific">Bartonella bacilliformis Ver097</name>
    <dbReference type="NCBI Taxonomy" id="1293911"/>
    <lineage>
        <taxon>Bacteria</taxon>
        <taxon>Pseudomonadati</taxon>
        <taxon>Pseudomonadota</taxon>
        <taxon>Alphaproteobacteria</taxon>
        <taxon>Hyphomicrobiales</taxon>
        <taxon>Bartonellaceae</taxon>
        <taxon>Bartonella</taxon>
    </lineage>
</organism>
<evidence type="ECO:0000256" key="1">
    <source>
        <dbReference type="SAM" id="Phobius"/>
    </source>
</evidence>
<evidence type="ECO:0008006" key="4">
    <source>
        <dbReference type="Google" id="ProtNLM"/>
    </source>
</evidence>
<name>A0A072RCP4_BARBA</name>